<dbReference type="Gene3D" id="3.30.450.20">
    <property type="entry name" value="PAS domain"/>
    <property type="match status" value="3"/>
</dbReference>
<keyword evidence="5" id="KW-0418">Kinase</keyword>
<dbReference type="PRINTS" id="PR00344">
    <property type="entry name" value="BCTRLSENSOR"/>
</dbReference>
<evidence type="ECO:0000256" key="4">
    <source>
        <dbReference type="ARBA" id="ARBA00022679"/>
    </source>
</evidence>
<dbReference type="NCBIfam" id="TIGR00229">
    <property type="entry name" value="sensory_box"/>
    <property type="match status" value="1"/>
</dbReference>
<dbReference type="SMART" id="SM00091">
    <property type="entry name" value="PAS"/>
    <property type="match status" value="2"/>
</dbReference>
<evidence type="ECO:0000313" key="13">
    <source>
        <dbReference type="Proteomes" id="UP000198836"/>
    </source>
</evidence>
<dbReference type="InterPro" id="IPR003594">
    <property type="entry name" value="HATPase_dom"/>
</dbReference>
<evidence type="ECO:0000256" key="6">
    <source>
        <dbReference type="ARBA" id="ARBA00023012"/>
    </source>
</evidence>
<proteinExistence type="predicted"/>
<dbReference type="InterPro" id="IPR000014">
    <property type="entry name" value="PAS"/>
</dbReference>
<dbReference type="InterPro" id="IPR000700">
    <property type="entry name" value="PAS-assoc_C"/>
</dbReference>
<dbReference type="AlphaFoldDB" id="A0A1I0SPJ0"/>
<evidence type="ECO:0000256" key="7">
    <source>
        <dbReference type="ARBA" id="ARBA00023136"/>
    </source>
</evidence>
<dbReference type="Proteomes" id="UP000198836">
    <property type="component" value="Unassembled WGS sequence"/>
</dbReference>
<dbReference type="Pfam" id="PF08447">
    <property type="entry name" value="PAS_3"/>
    <property type="match status" value="1"/>
</dbReference>
<dbReference type="GO" id="GO:0005886">
    <property type="term" value="C:plasma membrane"/>
    <property type="evidence" value="ECO:0007669"/>
    <property type="project" value="TreeGrafter"/>
</dbReference>
<dbReference type="CDD" id="cd00082">
    <property type="entry name" value="HisKA"/>
    <property type="match status" value="1"/>
</dbReference>
<accession>A0A1I0SPJ0</accession>
<dbReference type="InterPro" id="IPR003661">
    <property type="entry name" value="HisK_dim/P_dom"/>
</dbReference>
<gene>
    <name evidence="12" type="ORF">SAMN04488511_102322</name>
</gene>
<dbReference type="PROSITE" id="PS50109">
    <property type="entry name" value="HIS_KIN"/>
    <property type="match status" value="1"/>
</dbReference>
<dbReference type="InterPro" id="IPR004358">
    <property type="entry name" value="Sig_transdc_His_kin-like_C"/>
</dbReference>
<dbReference type="InterPro" id="IPR035965">
    <property type="entry name" value="PAS-like_dom_sf"/>
</dbReference>
<dbReference type="SMART" id="SM00086">
    <property type="entry name" value="PAC"/>
    <property type="match status" value="2"/>
</dbReference>
<dbReference type="EC" id="2.7.13.3" evidence="2"/>
<dbReference type="GO" id="GO:0004721">
    <property type="term" value="F:phosphoprotein phosphatase activity"/>
    <property type="evidence" value="ECO:0007669"/>
    <property type="project" value="TreeGrafter"/>
</dbReference>
<dbReference type="PROSITE" id="PS50113">
    <property type="entry name" value="PAC"/>
    <property type="match status" value="2"/>
</dbReference>
<dbReference type="InterPro" id="IPR036890">
    <property type="entry name" value="HATPase_C_sf"/>
</dbReference>
<evidence type="ECO:0000259" key="9">
    <source>
        <dbReference type="PROSITE" id="PS50109"/>
    </source>
</evidence>
<reference evidence="13" key="1">
    <citation type="submission" date="2016-10" db="EMBL/GenBank/DDBJ databases">
        <authorList>
            <person name="Varghese N."/>
            <person name="Submissions S."/>
        </authorList>
    </citation>
    <scope>NUCLEOTIDE SEQUENCE [LARGE SCALE GENOMIC DNA]</scope>
    <source>
        <strain evidence="13">DSM 18130</strain>
    </source>
</reference>
<dbReference type="GO" id="GO:0016036">
    <property type="term" value="P:cellular response to phosphate starvation"/>
    <property type="evidence" value="ECO:0007669"/>
    <property type="project" value="TreeGrafter"/>
</dbReference>
<keyword evidence="6" id="KW-0902">Two-component regulatory system</keyword>
<feature type="domain" description="PAS" evidence="10">
    <location>
        <begin position="149"/>
        <end position="197"/>
    </location>
</feature>
<keyword evidence="13" id="KW-1185">Reference proteome</keyword>
<protein>
    <recommendedName>
        <fullName evidence="2">histidine kinase</fullName>
        <ecNumber evidence="2">2.7.13.3</ecNumber>
    </recommendedName>
</protein>
<dbReference type="SMART" id="SM00388">
    <property type="entry name" value="HisKA"/>
    <property type="match status" value="1"/>
</dbReference>
<keyword evidence="3" id="KW-0597">Phosphoprotein</keyword>
<dbReference type="GO" id="GO:0000155">
    <property type="term" value="F:phosphorelay sensor kinase activity"/>
    <property type="evidence" value="ECO:0007669"/>
    <property type="project" value="InterPro"/>
</dbReference>
<dbReference type="InterPro" id="IPR001610">
    <property type="entry name" value="PAC"/>
</dbReference>
<organism evidence="12 13">
    <name type="scientific">Pedobacter suwonensis</name>
    <dbReference type="NCBI Taxonomy" id="332999"/>
    <lineage>
        <taxon>Bacteria</taxon>
        <taxon>Pseudomonadati</taxon>
        <taxon>Bacteroidota</taxon>
        <taxon>Sphingobacteriia</taxon>
        <taxon>Sphingobacteriales</taxon>
        <taxon>Sphingobacteriaceae</taxon>
        <taxon>Pedobacter</taxon>
    </lineage>
</organism>
<evidence type="ECO:0000256" key="1">
    <source>
        <dbReference type="ARBA" id="ARBA00000085"/>
    </source>
</evidence>
<dbReference type="InterPro" id="IPR013656">
    <property type="entry name" value="PAS_4"/>
</dbReference>
<evidence type="ECO:0000256" key="8">
    <source>
        <dbReference type="SAM" id="Coils"/>
    </source>
</evidence>
<dbReference type="PANTHER" id="PTHR45453">
    <property type="entry name" value="PHOSPHATE REGULON SENSOR PROTEIN PHOR"/>
    <property type="match status" value="1"/>
</dbReference>
<feature type="domain" description="Histidine kinase" evidence="9">
    <location>
        <begin position="450"/>
        <end position="666"/>
    </location>
</feature>
<dbReference type="PROSITE" id="PS50112">
    <property type="entry name" value="PAS"/>
    <property type="match status" value="1"/>
</dbReference>
<dbReference type="InterPro" id="IPR013655">
    <property type="entry name" value="PAS_fold_3"/>
</dbReference>
<dbReference type="Pfam" id="PF00512">
    <property type="entry name" value="HisKA"/>
    <property type="match status" value="1"/>
</dbReference>
<comment type="catalytic activity">
    <reaction evidence="1">
        <text>ATP + protein L-histidine = ADP + protein N-phospho-L-histidine.</text>
        <dbReference type="EC" id="2.7.13.3"/>
    </reaction>
</comment>
<dbReference type="STRING" id="332999.SAMN04488511_102322"/>
<dbReference type="InterPro" id="IPR050351">
    <property type="entry name" value="BphY/WalK/GraS-like"/>
</dbReference>
<dbReference type="PANTHER" id="PTHR45453:SF1">
    <property type="entry name" value="PHOSPHATE REGULON SENSOR PROTEIN PHOR"/>
    <property type="match status" value="1"/>
</dbReference>
<evidence type="ECO:0000313" key="12">
    <source>
        <dbReference type="EMBL" id="SFA41440.1"/>
    </source>
</evidence>
<keyword evidence="8" id="KW-0175">Coiled coil</keyword>
<dbReference type="FunFam" id="3.30.565.10:FF:000006">
    <property type="entry name" value="Sensor histidine kinase WalK"/>
    <property type="match status" value="1"/>
</dbReference>
<dbReference type="SUPFAM" id="SSF55874">
    <property type="entry name" value="ATPase domain of HSP90 chaperone/DNA topoisomerase II/histidine kinase"/>
    <property type="match status" value="1"/>
</dbReference>
<dbReference type="SUPFAM" id="SSF47384">
    <property type="entry name" value="Homodimeric domain of signal transducing histidine kinase"/>
    <property type="match status" value="1"/>
</dbReference>
<feature type="coiled-coil region" evidence="8">
    <location>
        <begin position="273"/>
        <end position="321"/>
    </location>
</feature>
<keyword evidence="4" id="KW-0808">Transferase</keyword>
<feature type="domain" description="PAC" evidence="11">
    <location>
        <begin position="89"/>
        <end position="141"/>
    </location>
</feature>
<sequence length="667" mass="74311">MNDQRRYSTKKKHQAQLLEQRFLALALATSDVVYSLSPDWEIMYELDGRGFLKNSDRPITGWKVINVFPGDMEIVNDAIAASIRDKKTFALEHRVNRADGTTGWTFSRAIPLIDAHGEITEWIGTASDITSRKEAEIALQESEAKALEQKRIYETITSGTPDLMYVFDLNYNFIYANEALLEMWGKTAQDAIGKGLLENGYEHWHAEMHWREIDTVVATGQPIRGEVTFPHATLGKRYYDYIFTPVFGPDGRVEAVAGTTRDVTEIRQTVTLLQETSEKLKATNEALAAANERLLLANEKLLAVNEELSAAKNRIIDTEKAMLQAIDAANLGTWSVEVGTTDIIADSRAKALFGFLPGEASTLPQLLACIPEDYRPNVSQQIRLAIRDGNTLDITYPASGFRDKTLRWLRAIGDFDRKRAPGAKQFMTGILMDVTEQKNDEFRKNDFIAMVSHELKTPLTSMKAFVQLAQSRLTGGRDVTAALAIEKAVHQVVKMSNMINGFLNLSRLESGKIQLNIEPFNLAKLIENVEKDTRATIVSHTLLFAPVEQAVIHADEDKINHVIHNLISNAVKYSPQGSSIMVACSKDETEVCISVSDSGIGIDQHELLKVFERYYRVEGSKLATVSGFGIGLYICKEIISRHGGRIWAESEPGKGSKFSFAIPMSST</sequence>
<evidence type="ECO:0000256" key="5">
    <source>
        <dbReference type="ARBA" id="ARBA00022777"/>
    </source>
</evidence>
<dbReference type="Gene3D" id="1.10.287.130">
    <property type="match status" value="1"/>
</dbReference>
<evidence type="ECO:0000256" key="2">
    <source>
        <dbReference type="ARBA" id="ARBA00012438"/>
    </source>
</evidence>
<dbReference type="RefSeq" id="WP_090980602.1">
    <property type="nucleotide sequence ID" value="NZ_FOJM01000002.1"/>
</dbReference>
<dbReference type="Pfam" id="PF02518">
    <property type="entry name" value="HATPase_c"/>
    <property type="match status" value="1"/>
</dbReference>
<evidence type="ECO:0000256" key="3">
    <source>
        <dbReference type="ARBA" id="ARBA00022553"/>
    </source>
</evidence>
<feature type="domain" description="PAC" evidence="11">
    <location>
        <begin position="223"/>
        <end position="275"/>
    </location>
</feature>
<evidence type="ECO:0000259" key="11">
    <source>
        <dbReference type="PROSITE" id="PS50113"/>
    </source>
</evidence>
<dbReference type="Pfam" id="PF08448">
    <property type="entry name" value="PAS_4"/>
    <property type="match status" value="1"/>
</dbReference>
<keyword evidence="7" id="KW-0472">Membrane</keyword>
<evidence type="ECO:0000259" key="10">
    <source>
        <dbReference type="PROSITE" id="PS50112"/>
    </source>
</evidence>
<name>A0A1I0SPJ0_9SPHI</name>
<dbReference type="Gene3D" id="3.30.565.10">
    <property type="entry name" value="Histidine kinase-like ATPase, C-terminal domain"/>
    <property type="match status" value="1"/>
</dbReference>
<dbReference type="EMBL" id="FOJM01000002">
    <property type="protein sequence ID" value="SFA41440.1"/>
    <property type="molecule type" value="Genomic_DNA"/>
</dbReference>
<dbReference type="InterPro" id="IPR005467">
    <property type="entry name" value="His_kinase_dom"/>
</dbReference>
<dbReference type="SUPFAM" id="SSF55785">
    <property type="entry name" value="PYP-like sensor domain (PAS domain)"/>
    <property type="match status" value="3"/>
</dbReference>
<dbReference type="SMART" id="SM00387">
    <property type="entry name" value="HATPase_c"/>
    <property type="match status" value="1"/>
</dbReference>
<dbReference type="OrthoDB" id="9813151at2"/>
<dbReference type="InterPro" id="IPR036097">
    <property type="entry name" value="HisK_dim/P_sf"/>
</dbReference>
<dbReference type="CDD" id="cd00130">
    <property type="entry name" value="PAS"/>
    <property type="match status" value="2"/>
</dbReference>